<dbReference type="KEGG" id="snq:CP978_14145"/>
<sequence>MEAASVKQYYGCGYNYAYIYVWQQYRDTHSSWDLYVKIVNESDSGTDYGQATVNKTTRSELWGPAANTSKYCTHATGYLNSTGGSTSSVC</sequence>
<evidence type="ECO:0000313" key="2">
    <source>
        <dbReference type="Proteomes" id="UP000325763"/>
    </source>
</evidence>
<dbReference type="EMBL" id="CP023747">
    <property type="protein sequence ID" value="QEV39545.1"/>
    <property type="molecule type" value="Genomic_DNA"/>
</dbReference>
<name>A0A5P2W2A0_9ACTN</name>
<dbReference type="Proteomes" id="UP000325763">
    <property type="component" value="Chromosome"/>
</dbReference>
<evidence type="ECO:0000313" key="1">
    <source>
        <dbReference type="EMBL" id="QEV39545.1"/>
    </source>
</evidence>
<gene>
    <name evidence="1" type="ORF">CP978_14145</name>
</gene>
<dbReference type="AlphaFoldDB" id="A0A5P2W2A0"/>
<protein>
    <submittedName>
        <fullName evidence="1">Uncharacterized protein</fullName>
    </submittedName>
</protein>
<organism evidence="1 2">
    <name type="scientific">Streptomyces nodosus</name>
    <dbReference type="NCBI Taxonomy" id="40318"/>
    <lineage>
        <taxon>Bacteria</taxon>
        <taxon>Bacillati</taxon>
        <taxon>Actinomycetota</taxon>
        <taxon>Actinomycetes</taxon>
        <taxon>Kitasatosporales</taxon>
        <taxon>Streptomycetaceae</taxon>
        <taxon>Streptomyces</taxon>
    </lineage>
</organism>
<proteinExistence type="predicted"/>
<accession>A0A5P2W2A0</accession>
<reference evidence="1 2" key="1">
    <citation type="submission" date="2017-09" db="EMBL/GenBank/DDBJ databases">
        <title>Streptomyces genome completion.</title>
        <authorList>
            <person name="Lee N."/>
            <person name="Cho B.-K."/>
        </authorList>
    </citation>
    <scope>NUCLEOTIDE SEQUENCE [LARGE SCALE GENOMIC DNA]</scope>
    <source>
        <strain evidence="1 2">ATCC 14899</strain>
    </source>
</reference>